<name>H6RIW5_BLASD</name>
<dbReference type="STRING" id="1146883.BLASA_2630"/>
<dbReference type="SUPFAM" id="SSF56784">
    <property type="entry name" value="HAD-like"/>
    <property type="match status" value="1"/>
</dbReference>
<dbReference type="KEGG" id="bsd:BLASA_2630"/>
<proteinExistence type="inferred from homology"/>
<accession>H6RIW5</accession>
<dbReference type="InterPro" id="IPR010976">
    <property type="entry name" value="B-phosphoglucomutase_hydrolase"/>
</dbReference>
<dbReference type="PANTHER" id="PTHR46193">
    <property type="entry name" value="6-PHOSPHOGLUCONATE PHOSPHATASE"/>
    <property type="match status" value="1"/>
</dbReference>
<dbReference type="PANTHER" id="PTHR46193:SF18">
    <property type="entry name" value="HEXITOL PHOSPHATASE B"/>
    <property type="match status" value="1"/>
</dbReference>
<keyword evidence="11" id="KW-0378">Hydrolase</keyword>
<dbReference type="InterPro" id="IPR023198">
    <property type="entry name" value="PGP-like_dom2"/>
</dbReference>
<evidence type="ECO:0000256" key="3">
    <source>
        <dbReference type="ARBA" id="ARBA00022553"/>
    </source>
</evidence>
<reference evidence="12" key="2">
    <citation type="submission" date="2012-02" db="EMBL/GenBank/DDBJ databases">
        <title>Complete genome sequence of Blastococcus saxobsidens strain DD2.</title>
        <authorList>
            <person name="Genoscope."/>
        </authorList>
    </citation>
    <scope>NUCLEOTIDE SEQUENCE [LARGE SCALE GENOMIC DNA]</scope>
    <source>
        <strain evidence="12">DD2</strain>
    </source>
</reference>
<comment type="catalytic activity">
    <reaction evidence="8">
        <text>beta-D-glucose 1-phosphate = beta-D-glucose 6-phosphate</text>
        <dbReference type="Rhea" id="RHEA:20113"/>
        <dbReference type="ChEBI" id="CHEBI:57684"/>
        <dbReference type="ChEBI" id="CHEBI:58247"/>
        <dbReference type="EC" id="5.4.2.6"/>
    </reaction>
</comment>
<reference evidence="11 12" key="1">
    <citation type="journal article" date="2012" name="J. Bacteriol.">
        <title>Genome Sequence of Blastococcus saxobsidens DD2, a Stone-Inhabiting Bacterium.</title>
        <authorList>
            <person name="Chouaia B."/>
            <person name="Crotti E."/>
            <person name="Brusetti L."/>
            <person name="Daffonchio D."/>
            <person name="Essoussi I."/>
            <person name="Nouioui I."/>
            <person name="Sbissi I."/>
            <person name="Ghodhbane-Gtari F."/>
            <person name="Gtari M."/>
            <person name="Vacherie B."/>
            <person name="Barbe V."/>
            <person name="Medigue C."/>
            <person name="Gury J."/>
            <person name="Pujic P."/>
            <person name="Normand P."/>
        </authorList>
    </citation>
    <scope>NUCLEOTIDE SEQUENCE [LARGE SCALE GENOMIC DNA]</scope>
    <source>
        <strain evidence="11 12">DD2</strain>
    </source>
</reference>
<dbReference type="NCBIfam" id="TIGR01509">
    <property type="entry name" value="HAD-SF-IA-v3"/>
    <property type="match status" value="1"/>
</dbReference>
<keyword evidence="5" id="KW-0460">Magnesium</keyword>
<dbReference type="eggNOG" id="COG0637">
    <property type="taxonomic scope" value="Bacteria"/>
</dbReference>
<dbReference type="InterPro" id="IPR051600">
    <property type="entry name" value="Beta-PGM-like"/>
</dbReference>
<dbReference type="Gene3D" id="1.10.150.240">
    <property type="entry name" value="Putative phosphatase, domain 2"/>
    <property type="match status" value="1"/>
</dbReference>
<protein>
    <recommendedName>
        <fullName evidence="10">Beta-phosphoglucomutase</fullName>
        <ecNumber evidence="9">5.4.2.6</ecNumber>
    </recommendedName>
</protein>
<dbReference type="InterPro" id="IPR023214">
    <property type="entry name" value="HAD_sf"/>
</dbReference>
<keyword evidence="7" id="KW-0119">Carbohydrate metabolism</keyword>
<comment type="cofactor">
    <cofactor evidence="1">
        <name>Mg(2+)</name>
        <dbReference type="ChEBI" id="CHEBI:18420"/>
    </cofactor>
</comment>
<dbReference type="GO" id="GO:0008801">
    <property type="term" value="F:beta-phosphoglucomutase activity"/>
    <property type="evidence" value="ECO:0007669"/>
    <property type="project" value="UniProtKB-EC"/>
</dbReference>
<dbReference type="AlphaFoldDB" id="H6RIW5"/>
<dbReference type="EC" id="5.4.2.6" evidence="9"/>
<keyword evidence="4" id="KW-0479">Metal-binding</keyword>
<evidence type="ECO:0000256" key="10">
    <source>
        <dbReference type="ARBA" id="ARBA00044991"/>
    </source>
</evidence>
<evidence type="ECO:0000256" key="4">
    <source>
        <dbReference type="ARBA" id="ARBA00022723"/>
    </source>
</evidence>
<gene>
    <name evidence="11" type="ordered locus">BLASA_2630</name>
</gene>
<dbReference type="EMBL" id="FO117623">
    <property type="protein sequence ID" value="CCG03507.1"/>
    <property type="molecule type" value="Genomic_DNA"/>
</dbReference>
<evidence type="ECO:0000256" key="9">
    <source>
        <dbReference type="ARBA" id="ARBA00044968"/>
    </source>
</evidence>
<dbReference type="HOGENOM" id="CLU_045011_4_0_11"/>
<dbReference type="Pfam" id="PF00702">
    <property type="entry name" value="Hydrolase"/>
    <property type="match status" value="1"/>
</dbReference>
<organism evidence="11 12">
    <name type="scientific">Blastococcus saxobsidens (strain DD2)</name>
    <dbReference type="NCBI Taxonomy" id="1146883"/>
    <lineage>
        <taxon>Bacteria</taxon>
        <taxon>Bacillati</taxon>
        <taxon>Actinomycetota</taxon>
        <taxon>Actinomycetes</taxon>
        <taxon>Geodermatophilales</taxon>
        <taxon>Geodermatophilaceae</taxon>
        <taxon>Blastococcus</taxon>
    </lineage>
</organism>
<sequence length="249" mass="26038">MATPRSVGLPDGVRACLFDLDGVLTRTATVHMAAWKRTFDEFLRSRDPGAPEFSQEDYNLHVDGKPRADGVRDFLASRGITLPEGGPDDPADAATVQVVASRKNELVLAELDEHGVEVYAGSIRYLRAVRDAGLATAVVTASANGEHVMRAGGFADLIDVRIDGVVAKRDQLRGKPAPDTFLAGARALGVPPEEAVVFEDALAGVAAGRAGAFAFVVGVDRVGHAGGLRESGADVVVQDLAELLGEEGG</sequence>
<dbReference type="Gene3D" id="3.40.50.1000">
    <property type="entry name" value="HAD superfamily/HAD-like"/>
    <property type="match status" value="1"/>
</dbReference>
<dbReference type="GO" id="GO:0016787">
    <property type="term" value="F:hydrolase activity"/>
    <property type="evidence" value="ECO:0007669"/>
    <property type="project" value="UniProtKB-KW"/>
</dbReference>
<dbReference type="InterPro" id="IPR036412">
    <property type="entry name" value="HAD-like_sf"/>
</dbReference>
<dbReference type="NCBIfam" id="TIGR02009">
    <property type="entry name" value="PGMB-YQAB-SF"/>
    <property type="match status" value="1"/>
</dbReference>
<dbReference type="SFLD" id="SFLDS00003">
    <property type="entry name" value="Haloacid_Dehalogenase"/>
    <property type="match status" value="1"/>
</dbReference>
<comment type="similarity">
    <text evidence="2">Belongs to the HAD-like hydrolase superfamily. CbbY/CbbZ/Gph/YieH family.</text>
</comment>
<evidence type="ECO:0000313" key="12">
    <source>
        <dbReference type="Proteomes" id="UP000007517"/>
    </source>
</evidence>
<evidence type="ECO:0000313" key="11">
    <source>
        <dbReference type="EMBL" id="CCG03507.1"/>
    </source>
</evidence>
<dbReference type="OrthoDB" id="9797743at2"/>
<dbReference type="RefSeq" id="WP_014376390.1">
    <property type="nucleotide sequence ID" value="NC_016943.1"/>
</dbReference>
<evidence type="ECO:0000256" key="1">
    <source>
        <dbReference type="ARBA" id="ARBA00001946"/>
    </source>
</evidence>
<dbReference type="Proteomes" id="UP000007517">
    <property type="component" value="Chromosome"/>
</dbReference>
<evidence type="ECO:0000256" key="2">
    <source>
        <dbReference type="ARBA" id="ARBA00006171"/>
    </source>
</evidence>
<keyword evidence="12" id="KW-1185">Reference proteome</keyword>
<evidence type="ECO:0000256" key="8">
    <source>
        <dbReference type="ARBA" id="ARBA00044926"/>
    </source>
</evidence>
<evidence type="ECO:0000256" key="5">
    <source>
        <dbReference type="ARBA" id="ARBA00022842"/>
    </source>
</evidence>
<evidence type="ECO:0000256" key="6">
    <source>
        <dbReference type="ARBA" id="ARBA00023235"/>
    </source>
</evidence>
<evidence type="ECO:0000256" key="7">
    <source>
        <dbReference type="ARBA" id="ARBA00023277"/>
    </source>
</evidence>
<dbReference type="InterPro" id="IPR006439">
    <property type="entry name" value="HAD-SF_hydro_IA"/>
</dbReference>
<keyword evidence="3" id="KW-0597">Phosphoprotein</keyword>
<dbReference type="SFLD" id="SFLDG01129">
    <property type="entry name" value="C1.5:_HAD__Beta-PGM__Phosphata"/>
    <property type="match status" value="1"/>
</dbReference>
<keyword evidence="6" id="KW-0413">Isomerase</keyword>
<dbReference type="GO" id="GO:0046872">
    <property type="term" value="F:metal ion binding"/>
    <property type="evidence" value="ECO:0007669"/>
    <property type="project" value="UniProtKB-KW"/>
</dbReference>